<reference evidence="1" key="1">
    <citation type="journal article" date="2014" name="Int. J. Syst. Evol. Microbiol.">
        <title>Complete genome of a new Firmicutes species belonging to the dominant human colonic microbiota ('Ruminococcus bicirculans') reveals two chromosomes and a selective capacity to utilize plant glucans.</title>
        <authorList>
            <consortium name="NISC Comparative Sequencing Program"/>
            <person name="Wegmann U."/>
            <person name="Louis P."/>
            <person name="Goesmann A."/>
            <person name="Henrissat B."/>
            <person name="Duncan S.H."/>
            <person name="Flint H.J."/>
        </authorList>
    </citation>
    <scope>NUCLEOTIDE SEQUENCE</scope>
    <source>
        <strain evidence="1">CGMCC 1.11013</strain>
    </source>
</reference>
<dbReference type="AlphaFoldDB" id="A0A069NNG3"/>
<reference evidence="4" key="3">
    <citation type="journal article" date="2019" name="Int. J. Syst. Evol. Microbiol.">
        <title>The Global Catalogue of Microorganisms (GCM) 10K type strain sequencing project: providing services to taxonomists for standard genome sequencing and annotation.</title>
        <authorList>
            <consortium name="The Broad Institute Genomics Platform"/>
            <consortium name="The Broad Institute Genome Sequencing Center for Infectious Disease"/>
            <person name="Wu L."/>
            <person name="Ma J."/>
        </authorList>
    </citation>
    <scope>NUCLEOTIDE SEQUENCE [LARGE SCALE GENOMIC DNA]</scope>
    <source>
        <strain evidence="4">CGMCC 1.11013</strain>
    </source>
</reference>
<reference evidence="1" key="4">
    <citation type="submission" date="2024-05" db="EMBL/GenBank/DDBJ databases">
        <authorList>
            <person name="Sun Q."/>
            <person name="Zhou Y."/>
        </authorList>
    </citation>
    <scope>NUCLEOTIDE SEQUENCE</scope>
    <source>
        <strain evidence="1">CGMCC 1.11013</strain>
    </source>
</reference>
<evidence type="ECO:0000313" key="2">
    <source>
        <dbReference type="EMBL" id="KDR29099.1"/>
    </source>
</evidence>
<protein>
    <submittedName>
        <fullName evidence="2">Uncharacterized protein</fullName>
    </submittedName>
</protein>
<dbReference type="eggNOG" id="ENOG5031DIE">
    <property type="taxonomic scope" value="Bacteria"/>
</dbReference>
<accession>A0A069NNG3</accession>
<organism evidence="2 3">
    <name type="scientific">Caballeronia grimmiae</name>
    <dbReference type="NCBI Taxonomy" id="1071679"/>
    <lineage>
        <taxon>Bacteria</taxon>
        <taxon>Pseudomonadati</taxon>
        <taxon>Pseudomonadota</taxon>
        <taxon>Betaproteobacteria</taxon>
        <taxon>Burkholderiales</taxon>
        <taxon>Burkholderiaceae</taxon>
        <taxon>Caballeronia</taxon>
    </lineage>
</organism>
<comment type="caution">
    <text evidence="2">The sequence shown here is derived from an EMBL/GenBank/DDBJ whole genome shotgun (WGS) entry which is preliminary data.</text>
</comment>
<dbReference type="Proteomes" id="UP000597138">
    <property type="component" value="Unassembled WGS sequence"/>
</dbReference>
<proteinExistence type="predicted"/>
<dbReference type="Proteomes" id="UP000027439">
    <property type="component" value="Unassembled WGS sequence"/>
</dbReference>
<name>A0A069NNG3_9BURK</name>
<reference evidence="2 3" key="2">
    <citation type="submission" date="2014-03" db="EMBL/GenBank/DDBJ databases">
        <title>Draft Genome Sequences of Four Burkholderia Strains.</title>
        <authorList>
            <person name="Liu X.Y."/>
            <person name="Li C.X."/>
            <person name="Xu J.H."/>
        </authorList>
    </citation>
    <scope>NUCLEOTIDE SEQUENCE [LARGE SCALE GENOMIC DNA]</scope>
    <source>
        <strain evidence="2 3">R27</strain>
    </source>
</reference>
<dbReference type="EMBL" id="BMEG01000004">
    <property type="protein sequence ID" value="GGD70482.1"/>
    <property type="molecule type" value="Genomic_DNA"/>
</dbReference>
<evidence type="ECO:0000313" key="3">
    <source>
        <dbReference type="Proteomes" id="UP000027439"/>
    </source>
</evidence>
<keyword evidence="4" id="KW-1185">Reference proteome</keyword>
<dbReference type="RefSeq" id="WP_035968721.1">
    <property type="nucleotide sequence ID" value="NZ_BMEG01000004.1"/>
</dbReference>
<dbReference type="OrthoDB" id="9097099at2"/>
<gene>
    <name evidence="2" type="ORF">BG57_18360</name>
    <name evidence="1" type="ORF">GCM10010985_26190</name>
</gene>
<sequence>MDDSCTGARPYNVNQLDSAIAHLEQVLNFDGANSLFSKTYWRARVEHALATPGLMPSQHARLQRLLHRIETS</sequence>
<evidence type="ECO:0000313" key="1">
    <source>
        <dbReference type="EMBL" id="GGD70482.1"/>
    </source>
</evidence>
<dbReference type="EMBL" id="JFHE01000032">
    <property type="protein sequence ID" value="KDR29099.1"/>
    <property type="molecule type" value="Genomic_DNA"/>
</dbReference>
<evidence type="ECO:0000313" key="4">
    <source>
        <dbReference type="Proteomes" id="UP000597138"/>
    </source>
</evidence>